<sequence>MRRFYPSASLLLPLSLLAVSATAQTSTPVLAGQTAGLQHVVLSPALDIHRPSNSPNASRDRDSLDVDQDGRTDLVFEAWYSQGPRYATVYTSVYLSHMDVEIISVGYPFAFEAGQPLVEATPQPGSGVDRLWSNRSRSGSILTAYTGGFGPHATPFATSSPPNTKYLALRVRAGNAWRYGWVRITMLDLYSTHFQVEAYALQAVPLATLPAQQAAAWQVYPVPAGEQLTIQPPAGGAARATLLDNLGRAVAAPVELAGGRPAQLLLSGLPAGLYLLRVETPQGSFTRRVQKQ</sequence>
<keyword evidence="3" id="KW-1185">Reference proteome</keyword>
<dbReference type="Proteomes" id="UP000282184">
    <property type="component" value="Unassembled WGS sequence"/>
</dbReference>
<proteinExistence type="predicted"/>
<keyword evidence="1" id="KW-0732">Signal</keyword>
<organism evidence="2 3">
    <name type="scientific">Hymenobacter gummosus</name>
    <dbReference type="NCBI Taxonomy" id="1776032"/>
    <lineage>
        <taxon>Bacteria</taxon>
        <taxon>Pseudomonadati</taxon>
        <taxon>Bacteroidota</taxon>
        <taxon>Cytophagia</taxon>
        <taxon>Cytophagales</taxon>
        <taxon>Hymenobacteraceae</taxon>
        <taxon>Hymenobacter</taxon>
    </lineage>
</organism>
<evidence type="ECO:0000313" key="2">
    <source>
        <dbReference type="EMBL" id="RTQ50711.1"/>
    </source>
</evidence>
<accession>A0A3S0QIV2</accession>
<protein>
    <submittedName>
        <fullName evidence="2">T9SS type A sorting domain-containing protein</fullName>
    </submittedName>
</protein>
<feature type="chain" id="PRO_5018680592" evidence="1">
    <location>
        <begin position="24"/>
        <end position="292"/>
    </location>
</feature>
<dbReference type="AlphaFoldDB" id="A0A3S0QIV2"/>
<dbReference type="OrthoDB" id="877328at2"/>
<dbReference type="NCBIfam" id="TIGR04183">
    <property type="entry name" value="Por_Secre_tail"/>
    <property type="match status" value="1"/>
</dbReference>
<gene>
    <name evidence="2" type="ORF">EJV47_08755</name>
</gene>
<comment type="caution">
    <text evidence="2">The sequence shown here is derived from an EMBL/GenBank/DDBJ whole genome shotgun (WGS) entry which is preliminary data.</text>
</comment>
<evidence type="ECO:0000256" key="1">
    <source>
        <dbReference type="SAM" id="SignalP"/>
    </source>
</evidence>
<feature type="signal peptide" evidence="1">
    <location>
        <begin position="1"/>
        <end position="23"/>
    </location>
</feature>
<dbReference type="EMBL" id="RXOF01000004">
    <property type="protein sequence ID" value="RTQ50711.1"/>
    <property type="molecule type" value="Genomic_DNA"/>
</dbReference>
<evidence type="ECO:0000313" key="3">
    <source>
        <dbReference type="Proteomes" id="UP000282184"/>
    </source>
</evidence>
<reference evidence="2 3" key="1">
    <citation type="submission" date="2018-12" db="EMBL/GenBank/DDBJ databases">
        <title>Hymenobacter gummosus sp. nov., isolated from a spring.</title>
        <authorList>
            <person name="Nie L."/>
        </authorList>
    </citation>
    <scope>NUCLEOTIDE SEQUENCE [LARGE SCALE GENOMIC DNA]</scope>
    <source>
        <strain evidence="2 3">KCTC 52166</strain>
    </source>
</reference>
<dbReference type="InterPro" id="IPR026444">
    <property type="entry name" value="Secre_tail"/>
</dbReference>
<name>A0A3S0QIV2_9BACT</name>